<feature type="compositionally biased region" description="Low complexity" evidence="1">
    <location>
        <begin position="113"/>
        <end position="131"/>
    </location>
</feature>
<dbReference type="EMBL" id="JAHZIJ010000008">
    <property type="protein sequence ID" value="MBW7475656.1"/>
    <property type="molecule type" value="Genomic_DNA"/>
</dbReference>
<feature type="compositionally biased region" description="Low complexity" evidence="1">
    <location>
        <begin position="155"/>
        <end position="164"/>
    </location>
</feature>
<proteinExistence type="predicted"/>
<feature type="transmembrane region" description="Helical" evidence="2">
    <location>
        <begin position="12"/>
        <end position="30"/>
    </location>
</feature>
<gene>
    <name evidence="3" type="ORF">K0T92_12960</name>
</gene>
<comment type="caution">
    <text evidence="3">The sequence shown here is derived from an EMBL/GenBank/DDBJ whole genome shotgun (WGS) entry which is preliminary data.</text>
</comment>
<evidence type="ECO:0000313" key="4">
    <source>
        <dbReference type="Proteomes" id="UP000812277"/>
    </source>
</evidence>
<feature type="region of interest" description="Disordered" evidence="1">
    <location>
        <begin position="68"/>
        <end position="173"/>
    </location>
</feature>
<evidence type="ECO:0008006" key="5">
    <source>
        <dbReference type="Google" id="ProtNLM"/>
    </source>
</evidence>
<keyword evidence="2" id="KW-0472">Membrane</keyword>
<keyword evidence="4" id="KW-1185">Reference proteome</keyword>
<protein>
    <recommendedName>
        <fullName evidence="5">Spore coat protein</fullName>
    </recommendedName>
</protein>
<dbReference type="RefSeq" id="WP_219872904.1">
    <property type="nucleotide sequence ID" value="NZ_JAHZIJ010000008.1"/>
</dbReference>
<evidence type="ECO:0000313" key="3">
    <source>
        <dbReference type="EMBL" id="MBW7475656.1"/>
    </source>
</evidence>
<sequence>MWRMAGWLAKTVAAGLIISFLSIWTTGYIVNSYVETLLKQFNIPLEQKPFALSSVWGGLWGADPVLKSDADSQADRGRTGTGAGKEDTPLAVDAYSNRSSGALTDIGGGAGPKGNSAAAPGASGGNAEASAGVGGGDTGSAGMDEGDAGSPAGTNEENAGALAGTNGGENGAEAGEALREGVAITTEELNETKSGMSEEDKELMFNVMMKKLPQEAWQYISGLMEGGLTTDELTEVQQLIAQHLDRDEYDQMMKIMKKY</sequence>
<name>A0ABS7D7Z0_9BACL</name>
<keyword evidence="2" id="KW-1133">Transmembrane helix</keyword>
<evidence type="ECO:0000256" key="2">
    <source>
        <dbReference type="SAM" id="Phobius"/>
    </source>
</evidence>
<dbReference type="Proteomes" id="UP000812277">
    <property type="component" value="Unassembled WGS sequence"/>
</dbReference>
<evidence type="ECO:0000256" key="1">
    <source>
        <dbReference type="SAM" id="MobiDB-lite"/>
    </source>
</evidence>
<keyword evidence="2" id="KW-0812">Transmembrane</keyword>
<accession>A0ABS7D7Z0</accession>
<feature type="compositionally biased region" description="Basic and acidic residues" evidence="1">
    <location>
        <begin position="68"/>
        <end position="88"/>
    </location>
</feature>
<organism evidence="3 4">
    <name type="scientific">Paenibacillus oenotherae</name>
    <dbReference type="NCBI Taxonomy" id="1435645"/>
    <lineage>
        <taxon>Bacteria</taxon>
        <taxon>Bacillati</taxon>
        <taxon>Bacillota</taxon>
        <taxon>Bacilli</taxon>
        <taxon>Bacillales</taxon>
        <taxon>Paenibacillaceae</taxon>
        <taxon>Paenibacillus</taxon>
    </lineage>
</organism>
<reference evidence="3 4" key="1">
    <citation type="submission" date="2021-07" db="EMBL/GenBank/DDBJ databases">
        <title>Paenibacillus radiodurans sp. nov., isolated from the southeastern edge of Tengger Desert.</title>
        <authorList>
            <person name="Zhang G."/>
        </authorList>
    </citation>
    <scope>NUCLEOTIDE SEQUENCE [LARGE SCALE GENOMIC DNA]</scope>
    <source>
        <strain evidence="3 4">DT7-4</strain>
    </source>
</reference>